<dbReference type="PRINTS" id="PR01366">
    <property type="entry name" value="ROYALJELLY"/>
</dbReference>
<name>A0A6J0CB71_NEOLC</name>
<dbReference type="PANTHER" id="PTHR10009:SF12">
    <property type="entry name" value="LD43175P"/>
    <property type="match status" value="1"/>
</dbReference>
<dbReference type="KEGG" id="nlo:107227309"/>
<comment type="subcellular location">
    <subcellularLocation>
        <location evidence="1">Secreted</location>
    </subcellularLocation>
</comment>
<organism evidence="7">
    <name type="scientific">Neodiprion lecontei</name>
    <name type="common">Redheaded pine sawfly</name>
    <dbReference type="NCBI Taxonomy" id="441921"/>
    <lineage>
        <taxon>Eukaryota</taxon>
        <taxon>Metazoa</taxon>
        <taxon>Ecdysozoa</taxon>
        <taxon>Arthropoda</taxon>
        <taxon>Hexapoda</taxon>
        <taxon>Insecta</taxon>
        <taxon>Pterygota</taxon>
        <taxon>Neoptera</taxon>
        <taxon>Endopterygota</taxon>
        <taxon>Hymenoptera</taxon>
        <taxon>Tenthredinoidea</taxon>
        <taxon>Diprionidae</taxon>
        <taxon>Diprioninae</taxon>
        <taxon>Neodiprion</taxon>
    </lineage>
</organism>
<dbReference type="AlphaFoldDB" id="A0A6J0CB71"/>
<dbReference type="FunCoup" id="A0A6J0CB71">
    <property type="interactions" value="24"/>
</dbReference>
<feature type="signal peptide" evidence="5">
    <location>
        <begin position="1"/>
        <end position="25"/>
    </location>
</feature>
<reference evidence="7" key="1">
    <citation type="submission" date="2025-08" db="UniProtKB">
        <authorList>
            <consortium name="RefSeq"/>
        </authorList>
    </citation>
    <scope>IDENTIFICATION</scope>
    <source>
        <tissue evidence="7">Thorax and Abdomen</tissue>
    </source>
</reference>
<proteinExistence type="inferred from homology"/>
<evidence type="ECO:0000256" key="2">
    <source>
        <dbReference type="ARBA" id="ARBA00009127"/>
    </source>
</evidence>
<gene>
    <name evidence="7" type="primary">LOC107227309</name>
</gene>
<evidence type="ECO:0000313" key="7">
    <source>
        <dbReference type="RefSeq" id="XP_015523903.2"/>
    </source>
</evidence>
<dbReference type="OrthoDB" id="7776143at2759"/>
<dbReference type="InterPro" id="IPR017996">
    <property type="entry name" value="MRJP/yellow-related"/>
</dbReference>
<keyword evidence="4 5" id="KW-0732">Signal</keyword>
<dbReference type="GeneID" id="107227309"/>
<dbReference type="InterPro" id="IPR011042">
    <property type="entry name" value="6-blade_b-propeller_TolB-like"/>
</dbReference>
<dbReference type="RefSeq" id="XP_015523903.2">
    <property type="nucleotide sequence ID" value="XM_015668417.2"/>
</dbReference>
<comment type="similarity">
    <text evidence="2">Belongs to the major royal jelly protein family.</text>
</comment>
<dbReference type="Proteomes" id="UP000829291">
    <property type="component" value="Chromosome 5"/>
</dbReference>
<evidence type="ECO:0000256" key="4">
    <source>
        <dbReference type="ARBA" id="ARBA00022729"/>
    </source>
</evidence>
<dbReference type="InParanoid" id="A0A6J0CB71"/>
<keyword evidence="6" id="KW-1185">Reference proteome</keyword>
<dbReference type="Gene3D" id="2.120.10.30">
    <property type="entry name" value="TolB, C-terminal domain"/>
    <property type="match status" value="1"/>
</dbReference>
<dbReference type="Pfam" id="PF03022">
    <property type="entry name" value="MRJP"/>
    <property type="match status" value="1"/>
</dbReference>
<protein>
    <submittedName>
        <fullName evidence="7">Protein yellow</fullName>
    </submittedName>
</protein>
<evidence type="ECO:0000256" key="3">
    <source>
        <dbReference type="ARBA" id="ARBA00022525"/>
    </source>
</evidence>
<keyword evidence="3" id="KW-0964">Secreted</keyword>
<evidence type="ECO:0000256" key="5">
    <source>
        <dbReference type="SAM" id="SignalP"/>
    </source>
</evidence>
<sequence length="434" mass="48318">MRLVVNYGHATVFILVLLTVQSAKGINNLQVVYQWKLLEYAWPNEDTQLLFSHYVQANNNPLGLEVAGDRLFITIPRWKPGVVATLNYVYLNDTSESPLLNPYPSWEAHEYGNNSVPEIVSTFRVWADKCDRLWVLDMGVEDLTGTREQLVTPSLIIYDLTTDQLLRNYAIPSDQYPEKSHFGNVVVEDAACNDSFAYLAELQGPGIIVYSWASNDSWLVEHHYFHPDPLAGNFNVSGLSFQWWDGVVNLALAPEEDGYSTLYFHPLCSNAEFSVSTELLRDSVLATSSDSFHNFTVVGTRGINGQGAASYLDQTTGILFHALSIANAVSCWNPGTSYSPTNVARVYADNTTLVFPADIKIDNHSNIWVLSDRLPTFMYDQLDPDQYNFRVLSGSVEEAIEGTVCSRGATHSGVIQGLVSHLIVVILVWTCGTV</sequence>
<dbReference type="PANTHER" id="PTHR10009">
    <property type="entry name" value="PROTEIN YELLOW-RELATED"/>
    <property type="match status" value="1"/>
</dbReference>
<evidence type="ECO:0000313" key="6">
    <source>
        <dbReference type="Proteomes" id="UP000829291"/>
    </source>
</evidence>
<evidence type="ECO:0000256" key="1">
    <source>
        <dbReference type="ARBA" id="ARBA00004613"/>
    </source>
</evidence>
<accession>A0A6J0CB71</accession>
<feature type="chain" id="PRO_5045232016" evidence="5">
    <location>
        <begin position="26"/>
        <end position="434"/>
    </location>
</feature>
<dbReference type="GO" id="GO:0005576">
    <property type="term" value="C:extracellular region"/>
    <property type="evidence" value="ECO:0007669"/>
    <property type="project" value="UniProtKB-SubCell"/>
</dbReference>